<dbReference type="EMBL" id="AE007317">
    <property type="protein sequence ID" value="AAK98908.1"/>
    <property type="molecule type" value="Genomic_DNA"/>
</dbReference>
<dbReference type="KEGG" id="spr:spr0104"/>
<dbReference type="InterPro" id="IPR001387">
    <property type="entry name" value="Cro/C1-type_HTH"/>
</dbReference>
<dbReference type="CDD" id="cd00093">
    <property type="entry name" value="HTH_XRE"/>
    <property type="match status" value="1"/>
</dbReference>
<organism evidence="2 3">
    <name type="scientific">Streptococcus pneumoniae (strain ATCC BAA-255 / R6)</name>
    <dbReference type="NCBI Taxonomy" id="171101"/>
    <lineage>
        <taxon>Bacteria</taxon>
        <taxon>Bacillati</taxon>
        <taxon>Bacillota</taxon>
        <taxon>Bacilli</taxon>
        <taxon>Lactobacillales</taxon>
        <taxon>Streptococcaceae</taxon>
        <taxon>Streptococcus</taxon>
    </lineage>
</organism>
<feature type="domain" description="HTH cro/C1-type" evidence="1">
    <location>
        <begin position="22"/>
        <end position="74"/>
    </location>
</feature>
<dbReference type="PATRIC" id="fig|171101.6.peg.123"/>
<keyword evidence="3" id="KW-1185">Reference proteome</keyword>
<dbReference type="InterPro" id="IPR053163">
    <property type="entry name" value="HTH-type_regulator_Rgg"/>
</dbReference>
<dbReference type="HOGENOM" id="CLU_078725_1_0_9"/>
<protein>
    <recommendedName>
        <fullName evidence="1">HTH cro/C1-type domain-containing protein</fullName>
    </recommendedName>
</protein>
<dbReference type="InterPro" id="IPR011990">
    <property type="entry name" value="TPR-like_helical_dom_sf"/>
</dbReference>
<dbReference type="InterPro" id="IPR010982">
    <property type="entry name" value="Lambda_DNA-bd_dom_sf"/>
</dbReference>
<dbReference type="SUPFAM" id="SSF47413">
    <property type="entry name" value="lambda repressor-like DNA-binding domains"/>
    <property type="match status" value="1"/>
</dbReference>
<evidence type="ECO:0000259" key="1">
    <source>
        <dbReference type="PROSITE" id="PS50943"/>
    </source>
</evidence>
<dbReference type="PANTHER" id="PTHR37038:SF13">
    <property type="entry name" value="HTH CRO_C1-TYPE DOMAIN-CONTAINING PROTEIN"/>
    <property type="match status" value="1"/>
</dbReference>
<dbReference type="PIR" id="H97884">
    <property type="entry name" value="H97884"/>
</dbReference>
<dbReference type="Pfam" id="PF01381">
    <property type="entry name" value="HTH_3"/>
    <property type="match status" value="1"/>
</dbReference>
<dbReference type="SMART" id="SM00530">
    <property type="entry name" value="HTH_XRE"/>
    <property type="match status" value="1"/>
</dbReference>
<gene>
    <name evidence="2" type="ordered locus">spr0104</name>
</gene>
<dbReference type="Proteomes" id="UP000000586">
    <property type="component" value="Chromosome"/>
</dbReference>
<accession>Q8CZB4</accession>
<dbReference type="GO" id="GO:0003677">
    <property type="term" value="F:DNA binding"/>
    <property type="evidence" value="ECO:0007669"/>
    <property type="project" value="InterPro"/>
</dbReference>
<dbReference type="AlphaFoldDB" id="Q8CZB4"/>
<evidence type="ECO:0000313" key="3">
    <source>
        <dbReference type="Proteomes" id="UP000000586"/>
    </source>
</evidence>
<dbReference type="PROSITE" id="PS50943">
    <property type="entry name" value="HTH_CROC1"/>
    <property type="match status" value="1"/>
</dbReference>
<proteinExistence type="predicted"/>
<dbReference type="PANTHER" id="PTHR37038">
    <property type="entry name" value="TRANSCRIPTIONAL REGULATOR-RELATED"/>
    <property type="match status" value="1"/>
</dbReference>
<name>Q8CZB4_STRR6</name>
<evidence type="ECO:0000313" key="2">
    <source>
        <dbReference type="EMBL" id="AAK98908.1"/>
    </source>
</evidence>
<dbReference type="SMR" id="Q8CZB4"/>
<sequence>MFVNFFHEKEKIMRYDFGKVYKEIRESKGLTQEEVCGGVLSRTSLSKIESGKTTPKYENMEFLLRQINMSFEEFEYICQLYQPSQRTEIMQTYLNMRSIIGTSDLVNLFQKCQDYLKTHHDLPIEEIRDMLEVVIYLRQHGAGELSKHAEQVVKKLWKKIEKQDTWYESDLKILNTILFSFPIEYLHLITGKILQRLEVYKNYQHLYDLRMTILLNLSTLYLYNQDKNMCKQICYTLLEDAKNKKSYDRLAICYVRIGICTDDSKLIQKGFSLLELTEETSMLSHLKKEVEIYYQAKER</sequence>
<reference evidence="2 3" key="1">
    <citation type="journal article" date="2001" name="J. Bacteriol.">
        <title>Genome of the bacterium Streptococcus pneumoniae strain R6.</title>
        <authorList>
            <person name="Hoskins J.A."/>
            <person name="Alborn W.Jr."/>
            <person name="Arnold J."/>
            <person name="Blaszczak L."/>
            <person name="Burgett S."/>
            <person name="DeHoff B.S."/>
            <person name="Estrem S."/>
            <person name="Fritz L."/>
            <person name="Fu D.-J."/>
            <person name="Fuller W."/>
            <person name="Geringer C."/>
            <person name="Gilmour R."/>
            <person name="Glass J.S."/>
            <person name="Khoja H."/>
            <person name="Kraft A."/>
            <person name="LaGace R."/>
            <person name="LeBlanc D.J."/>
            <person name="Lee L.N."/>
            <person name="Lefkowitz E.J."/>
            <person name="Lu J."/>
            <person name="Matsushima P."/>
            <person name="McAhren S."/>
            <person name="McHenney M."/>
            <person name="McLeaster K."/>
            <person name="Mundy C."/>
            <person name="Nicas T.I."/>
            <person name="Norris F.H."/>
            <person name="O'Gara M."/>
            <person name="Peery R."/>
            <person name="Robertson G.T."/>
            <person name="Rockey P."/>
            <person name="Sun P.-M."/>
            <person name="Winkler M.E."/>
            <person name="Yang Y."/>
            <person name="Young-Bellido M."/>
            <person name="Zhao G."/>
            <person name="Zook C."/>
            <person name="Baltz R.H."/>
            <person name="Jaskunas S.Richard."/>
            <person name="Rosteck P.R.Jr."/>
            <person name="Skatrud P.L."/>
            <person name="Glass J.I."/>
        </authorList>
    </citation>
    <scope>NUCLEOTIDE SEQUENCE [LARGE SCALE GENOMIC DNA]</scope>
    <source>
        <strain evidence="3">ATCC BAA-255 / R6</strain>
    </source>
</reference>
<dbReference type="Gene3D" id="1.25.40.10">
    <property type="entry name" value="Tetratricopeptide repeat domain"/>
    <property type="match status" value="1"/>
</dbReference>
<dbReference type="eggNOG" id="COG1396">
    <property type="taxonomic scope" value="Bacteria"/>
</dbReference>